<keyword evidence="3" id="KW-1185">Reference proteome</keyword>
<dbReference type="InterPro" id="IPR036779">
    <property type="entry name" value="LysM_dom_sf"/>
</dbReference>
<dbReference type="PANTHER" id="PTHR34700:SF4">
    <property type="entry name" value="PHAGE-LIKE ELEMENT PBSX PROTEIN XKDP"/>
    <property type="match status" value="1"/>
</dbReference>
<dbReference type="RefSeq" id="WP_047809295.1">
    <property type="nucleotide sequence ID" value="NZ_LDZY01000004.1"/>
</dbReference>
<reference evidence="2 3" key="1">
    <citation type="submission" date="2015-06" db="EMBL/GenBank/DDBJ databases">
        <title>Draft genome of the moderately acidophilic sulfate reducer Candidatus Desulfosporosinus acididurans strain M1.</title>
        <authorList>
            <person name="Poehlein A."/>
            <person name="Petzsch P."/>
            <person name="Johnson B.D."/>
            <person name="Schloemann M."/>
            <person name="Daniel R."/>
            <person name="Muehling M."/>
        </authorList>
    </citation>
    <scope>NUCLEOTIDE SEQUENCE [LARGE SCALE GENOMIC DNA]</scope>
    <source>
        <strain evidence="2 3">M1</strain>
    </source>
</reference>
<dbReference type="EMBL" id="LDZY01000004">
    <property type="protein sequence ID" value="KLU66760.1"/>
    <property type="molecule type" value="Genomic_DNA"/>
</dbReference>
<organism evidence="2 3">
    <name type="scientific">Desulfosporosinus acididurans</name>
    <dbReference type="NCBI Taxonomy" id="476652"/>
    <lineage>
        <taxon>Bacteria</taxon>
        <taxon>Bacillati</taxon>
        <taxon>Bacillota</taxon>
        <taxon>Clostridia</taxon>
        <taxon>Eubacteriales</taxon>
        <taxon>Desulfitobacteriaceae</taxon>
        <taxon>Desulfosporosinus</taxon>
    </lineage>
</organism>
<dbReference type="STRING" id="476652.DEAC_c14280"/>
<dbReference type="CDD" id="cd00118">
    <property type="entry name" value="LysM"/>
    <property type="match status" value="1"/>
</dbReference>
<gene>
    <name evidence="2" type="ORF">DEAC_c14280</name>
</gene>
<dbReference type="InterPro" id="IPR048494">
    <property type="entry name" value="Dit-like_N"/>
</dbReference>
<evidence type="ECO:0000313" key="2">
    <source>
        <dbReference type="EMBL" id="KLU66760.1"/>
    </source>
</evidence>
<evidence type="ECO:0000259" key="1">
    <source>
        <dbReference type="PROSITE" id="PS51782"/>
    </source>
</evidence>
<dbReference type="InterPro" id="IPR018392">
    <property type="entry name" value="LysM"/>
</dbReference>
<name>A0A0J1FTF8_9FIRM</name>
<comment type="caution">
    <text evidence="2">The sequence shown here is derived from an EMBL/GenBank/DDBJ whole genome shotgun (WGS) entry which is preliminary data.</text>
</comment>
<dbReference type="SMART" id="SM00257">
    <property type="entry name" value="LysM"/>
    <property type="match status" value="1"/>
</dbReference>
<proteinExistence type="predicted"/>
<dbReference type="SUPFAM" id="SSF54106">
    <property type="entry name" value="LysM domain"/>
    <property type="match status" value="1"/>
</dbReference>
<dbReference type="Proteomes" id="UP000036356">
    <property type="component" value="Unassembled WGS sequence"/>
</dbReference>
<accession>A0A0J1FTF8</accession>
<sequence>MEFWLIQDNEKLRLPVPPPKYDIKKSLNNSTAIVEGLGEVSFIGKPKLAEIPPIESFFPNHSYPFCQYNPFPSPKECTDLIDKWMLSGKPIRYIVTGAINTECTIESFQYGTRDGTGDVYFSLELKEYKVISTKTTSVSTNTMSIMEVSTPQVIRPVEKVTPKTYTVKSGDTLWGIAKKELGDGSQYSYLATKNSIKNPNLIYPGQVLQL</sequence>
<dbReference type="PATRIC" id="fig|476652.3.peg.1465"/>
<dbReference type="Pfam" id="PF01476">
    <property type="entry name" value="LysM"/>
    <property type="match status" value="1"/>
</dbReference>
<dbReference type="Gene3D" id="3.10.350.10">
    <property type="entry name" value="LysM domain"/>
    <property type="match status" value="1"/>
</dbReference>
<dbReference type="PANTHER" id="PTHR34700">
    <property type="entry name" value="POTASSIUM BINDING PROTEIN KBP"/>
    <property type="match status" value="1"/>
</dbReference>
<dbReference type="Pfam" id="PF21821">
    <property type="entry name" value="Dit_like"/>
    <property type="match status" value="1"/>
</dbReference>
<evidence type="ECO:0000313" key="3">
    <source>
        <dbReference type="Proteomes" id="UP000036356"/>
    </source>
</evidence>
<dbReference type="InterPro" id="IPR052196">
    <property type="entry name" value="Bact_Kbp"/>
</dbReference>
<feature type="domain" description="LysM" evidence="1">
    <location>
        <begin position="163"/>
        <end position="210"/>
    </location>
</feature>
<dbReference type="AlphaFoldDB" id="A0A0J1FTF8"/>
<dbReference type="PROSITE" id="PS51782">
    <property type="entry name" value="LYSM"/>
    <property type="match status" value="1"/>
</dbReference>
<protein>
    <submittedName>
        <fullName evidence="2">LysM domain/BON superfamily protein</fullName>
    </submittedName>
</protein>